<organism evidence="8 9">
    <name type="scientific">Protopolystoma xenopodis</name>
    <dbReference type="NCBI Taxonomy" id="117903"/>
    <lineage>
        <taxon>Eukaryota</taxon>
        <taxon>Metazoa</taxon>
        <taxon>Spiralia</taxon>
        <taxon>Lophotrochozoa</taxon>
        <taxon>Platyhelminthes</taxon>
        <taxon>Monogenea</taxon>
        <taxon>Polyopisthocotylea</taxon>
        <taxon>Polystomatidea</taxon>
        <taxon>Polystomatidae</taxon>
        <taxon>Protopolystoma</taxon>
    </lineage>
</organism>
<dbReference type="Proteomes" id="UP000784294">
    <property type="component" value="Unassembled WGS sequence"/>
</dbReference>
<feature type="domain" description="HMG box" evidence="7">
    <location>
        <begin position="25"/>
        <end position="106"/>
    </location>
</feature>
<dbReference type="PANTHER" id="PTHR48112:SF32">
    <property type="entry name" value="HIGH MOBILITY GROUP PROTEIN B3"/>
    <property type="match status" value="1"/>
</dbReference>
<feature type="region of interest" description="Disordered" evidence="6">
    <location>
        <begin position="278"/>
        <end position="311"/>
    </location>
</feature>
<comment type="subcellular location">
    <subcellularLocation>
        <location evidence="1">Nucleus</location>
    </subcellularLocation>
</comment>
<comment type="caution">
    <text evidence="8">The sequence shown here is derived from an EMBL/GenBank/DDBJ whole genome shotgun (WGS) entry which is preliminary data.</text>
</comment>
<dbReference type="PROSITE" id="PS50118">
    <property type="entry name" value="HMG_BOX_2"/>
    <property type="match status" value="2"/>
</dbReference>
<dbReference type="GO" id="GO:0003677">
    <property type="term" value="F:DNA binding"/>
    <property type="evidence" value="ECO:0007669"/>
    <property type="project" value="UniProtKB-UniRule"/>
</dbReference>
<reference evidence="8" key="1">
    <citation type="submission" date="2018-11" db="EMBL/GenBank/DDBJ databases">
        <authorList>
            <consortium name="Pathogen Informatics"/>
        </authorList>
    </citation>
    <scope>NUCLEOTIDE SEQUENCE</scope>
</reference>
<dbReference type="EMBL" id="CAAALY010082608">
    <property type="protein sequence ID" value="VEL26770.1"/>
    <property type="molecule type" value="Genomic_DNA"/>
</dbReference>
<dbReference type="InterPro" id="IPR050342">
    <property type="entry name" value="HMGB"/>
</dbReference>
<evidence type="ECO:0000256" key="4">
    <source>
        <dbReference type="ARBA" id="ARBA00023242"/>
    </source>
</evidence>
<evidence type="ECO:0000256" key="6">
    <source>
        <dbReference type="SAM" id="MobiDB-lite"/>
    </source>
</evidence>
<evidence type="ECO:0000256" key="3">
    <source>
        <dbReference type="ARBA" id="ARBA00023125"/>
    </source>
</evidence>
<dbReference type="OrthoDB" id="1919336at2759"/>
<evidence type="ECO:0000256" key="2">
    <source>
        <dbReference type="ARBA" id="ARBA00008774"/>
    </source>
</evidence>
<name>A0A3S5ADX8_9PLAT</name>
<evidence type="ECO:0000256" key="5">
    <source>
        <dbReference type="PROSITE-ProRule" id="PRU00267"/>
    </source>
</evidence>
<dbReference type="InterPro" id="IPR036910">
    <property type="entry name" value="HMG_box_dom_sf"/>
</dbReference>
<feature type="DNA-binding region" description="HMG box" evidence="5">
    <location>
        <begin position="126"/>
        <end position="192"/>
    </location>
</feature>
<evidence type="ECO:0000256" key="1">
    <source>
        <dbReference type="ARBA" id="ARBA00004123"/>
    </source>
</evidence>
<proteinExistence type="inferred from homology"/>
<dbReference type="CDD" id="cd21978">
    <property type="entry name" value="HMG-box_HMGB_rpt1"/>
    <property type="match status" value="1"/>
</dbReference>
<accession>A0A3S5ADX8</accession>
<evidence type="ECO:0000259" key="7">
    <source>
        <dbReference type="PROSITE" id="PS50118"/>
    </source>
</evidence>
<keyword evidence="9" id="KW-1185">Reference proteome</keyword>
<feature type="compositionally biased region" description="Low complexity" evidence="6">
    <location>
        <begin position="284"/>
        <end position="299"/>
    </location>
</feature>
<keyword evidence="4 5" id="KW-0539">Nucleus</keyword>
<sequence length="369" mass="42284">MRAQNNIGLYCVHSTQGMMKDKNRPKGPMTSYACFVQVIREEHKKKHPGENVVFSEFTKKCAEIWRVGFVHFLILLQKMTPKEKKRFDDMAQLDKERYNREMHEYIPLEGFRKGKRRKRTKDPGMPKRAWSAFFFFCDEYRPRIREEHPEWKVSDIAKELGRKWEECLNKLKYEQKAMSDKHRYEEDMQKYKLGTYVPPKRPRIGSIGFDSSSLSTADTDNSVNISGLENSLGAVDEEDEEEDVDDTEGELQGEETGHTGPIIALSSPQVINRASEIESALPPSDSAADVSETASVSSAVEKENTLEPSSFKESACLHESVRISDENLPHINLMDSHIESSKEETEQIVKNDATNLPVLETPIELYSEI</sequence>
<comment type="similarity">
    <text evidence="2">Belongs to the HMGB family.</text>
</comment>
<dbReference type="SUPFAM" id="SSF47095">
    <property type="entry name" value="HMG-box"/>
    <property type="match status" value="2"/>
</dbReference>
<feature type="compositionally biased region" description="Acidic residues" evidence="6">
    <location>
        <begin position="235"/>
        <end position="253"/>
    </location>
</feature>
<feature type="DNA-binding region" description="HMG box" evidence="5">
    <location>
        <begin position="25"/>
        <end position="106"/>
    </location>
</feature>
<dbReference type="Pfam" id="PF00505">
    <property type="entry name" value="HMG_box"/>
    <property type="match status" value="1"/>
</dbReference>
<feature type="domain" description="HMG box" evidence="7">
    <location>
        <begin position="126"/>
        <end position="192"/>
    </location>
</feature>
<dbReference type="InterPro" id="IPR009071">
    <property type="entry name" value="HMG_box_dom"/>
</dbReference>
<dbReference type="Gene3D" id="1.10.30.10">
    <property type="entry name" value="High mobility group box domain"/>
    <property type="match status" value="2"/>
</dbReference>
<dbReference type="SMART" id="SM00398">
    <property type="entry name" value="HMG"/>
    <property type="match status" value="2"/>
</dbReference>
<gene>
    <name evidence="8" type="ORF">PXEA_LOCUS20210</name>
</gene>
<evidence type="ECO:0000313" key="8">
    <source>
        <dbReference type="EMBL" id="VEL26770.1"/>
    </source>
</evidence>
<dbReference type="GO" id="GO:0005634">
    <property type="term" value="C:nucleus"/>
    <property type="evidence" value="ECO:0007669"/>
    <property type="project" value="UniProtKB-SubCell"/>
</dbReference>
<feature type="compositionally biased region" description="Polar residues" evidence="6">
    <location>
        <begin position="209"/>
        <end position="229"/>
    </location>
</feature>
<dbReference type="AlphaFoldDB" id="A0A3S5ADX8"/>
<feature type="region of interest" description="Disordered" evidence="6">
    <location>
        <begin position="207"/>
        <end position="262"/>
    </location>
</feature>
<evidence type="ECO:0000313" key="9">
    <source>
        <dbReference type="Proteomes" id="UP000784294"/>
    </source>
</evidence>
<dbReference type="PANTHER" id="PTHR48112">
    <property type="entry name" value="HIGH MOBILITY GROUP PROTEIN DSP1"/>
    <property type="match status" value="1"/>
</dbReference>
<dbReference type="Pfam" id="PF09011">
    <property type="entry name" value="HMG_box_2"/>
    <property type="match status" value="1"/>
</dbReference>
<keyword evidence="3 5" id="KW-0238">DNA-binding</keyword>
<protein>
    <recommendedName>
        <fullName evidence="7">HMG box domain-containing protein</fullName>
    </recommendedName>
</protein>